<dbReference type="PANTHER" id="PTHR40596:SF1">
    <property type="entry name" value="CITRATE LYASE ALPHA CHAIN"/>
    <property type="match status" value="1"/>
</dbReference>
<organism evidence="2 3">
    <name type="scientific">Mesoplasma melaleucae</name>
    <dbReference type="NCBI Taxonomy" id="81459"/>
    <lineage>
        <taxon>Bacteria</taxon>
        <taxon>Bacillati</taxon>
        <taxon>Mycoplasmatota</taxon>
        <taxon>Mollicutes</taxon>
        <taxon>Entomoplasmatales</taxon>
        <taxon>Entomoplasmataceae</taxon>
        <taxon>Mesoplasma</taxon>
    </lineage>
</organism>
<evidence type="ECO:0000256" key="1">
    <source>
        <dbReference type="PIRNR" id="PIRNR009451"/>
    </source>
</evidence>
<dbReference type="GO" id="GO:0008815">
    <property type="term" value="F:citrate (pro-3S)-lyase activity"/>
    <property type="evidence" value="ECO:0007669"/>
    <property type="project" value="UniProtKB-UniRule"/>
</dbReference>
<proteinExistence type="predicted"/>
<dbReference type="GO" id="GO:0006084">
    <property type="term" value="P:acetyl-CoA metabolic process"/>
    <property type="evidence" value="ECO:0007669"/>
    <property type="project" value="UniProtKB-UniRule"/>
</dbReference>
<accession>A0A2K8NV48</accession>
<dbReference type="Gene3D" id="3.40.1080.10">
    <property type="entry name" value="Glutaconate Coenzyme A-transferase"/>
    <property type="match status" value="2"/>
</dbReference>
<dbReference type="GO" id="GO:0008814">
    <property type="term" value="F:citrate CoA-transferase activity"/>
    <property type="evidence" value="ECO:0007669"/>
    <property type="project" value="UniProtKB-UniRule"/>
</dbReference>
<comment type="catalytic activity">
    <reaction evidence="1">
        <text>citrate = oxaloacetate + acetate</text>
        <dbReference type="Rhea" id="RHEA:10760"/>
        <dbReference type="ChEBI" id="CHEBI:16452"/>
        <dbReference type="ChEBI" id="CHEBI:16947"/>
        <dbReference type="ChEBI" id="CHEBI:30089"/>
        <dbReference type="EC" id="4.1.3.6"/>
    </reaction>
</comment>
<dbReference type="STRING" id="1408435.GCA_000685885_00190"/>
<dbReference type="AlphaFoldDB" id="A0A2K8NV48"/>
<dbReference type="Pfam" id="PF04223">
    <property type="entry name" value="CitF"/>
    <property type="match status" value="1"/>
</dbReference>
<protein>
    <recommendedName>
        <fullName evidence="1">Citrate lyase alpha chain</fullName>
        <shortName evidence="1">Citrase alpha chain</shortName>
        <ecNumber evidence="1">2.8.3.10</ecNumber>
        <ecNumber evidence="1">4.1.3.6</ecNumber>
    </recommendedName>
    <alternativeName>
        <fullName evidence="1">Citrate (pro-3S)-lyase alpha chain</fullName>
    </alternativeName>
    <alternativeName>
        <fullName evidence="1">Citrate CoA-transferase subunit</fullName>
    </alternativeName>
</protein>
<evidence type="ECO:0000313" key="3">
    <source>
        <dbReference type="Proteomes" id="UP000231896"/>
    </source>
</evidence>
<dbReference type="InterPro" id="IPR037171">
    <property type="entry name" value="NagB/RpiA_transferase-like"/>
</dbReference>
<dbReference type="GO" id="GO:0005737">
    <property type="term" value="C:cytoplasm"/>
    <property type="evidence" value="ECO:0007669"/>
    <property type="project" value="UniProtKB-SubCell"/>
</dbReference>
<keyword evidence="1" id="KW-0808">Transferase</keyword>
<dbReference type="EMBL" id="CP024964">
    <property type="protein sequence ID" value="ATZ17634.1"/>
    <property type="molecule type" value="Genomic_DNA"/>
</dbReference>
<dbReference type="NCBIfam" id="TIGR01584">
    <property type="entry name" value="citF"/>
    <property type="match status" value="1"/>
</dbReference>
<keyword evidence="3" id="KW-1185">Reference proteome</keyword>
<name>A0A2K8NV48_9MOLU</name>
<comment type="catalytic activity">
    <reaction evidence="1">
        <text>citrate + acetyl-CoA = (3S)-citryl-CoA + acetate</text>
        <dbReference type="Rhea" id="RHEA:19405"/>
        <dbReference type="ChEBI" id="CHEBI:16947"/>
        <dbReference type="ChEBI" id="CHEBI:30089"/>
        <dbReference type="ChEBI" id="CHEBI:57288"/>
        <dbReference type="ChEBI" id="CHEBI:57321"/>
        <dbReference type="EC" id="2.8.3.10"/>
    </reaction>
</comment>
<sequence length="516" mass="56130">MSRPEMTKEYLESIKGSIPYEMKPFDVKNPNTSNFSTNKTTLPNKGIIRDKRVSLKEAIIQSGLKNGMTISFHHHFRSGDKTIKTVMEIVKELGIKDLTIASSSLTDAHNFLTNFINDGYVKALQTSGCRDTLGKFVSEGHCKTPMIIRSHGGRGRAIESGDLKIDVAFIAASSSDMMGNSNGKIGKSRCGSLGYGIVDAENANKTVIITDNLVDYPNKVISISQTHVDFVVEVEEIGDAKGIMTNEIRLSSNPKEEIIAKNVTNVITNTELFKDKFSIQMGTGGASLSVVKLLKKEMIDKNIKASFCLGGITGHQVSLLNEGLVEALYDTQSFDMIAGESIATNPNHIEISASMYANPHNKSPFVNKLDYVILSALEVDTNFNVNVITGSDGVIRGAAGGHPDTAEGAKISIICLPLIRGRLSCVVEKVNTIITPGHTVDVIVTDLGIAVNPLRKDIQDQLKAAGIKTITLEEMQKFAEDIIGKAKPIEWDYSKPVALIEDRDGTILDIVYKVKK</sequence>
<keyword evidence="1 2" id="KW-0456">Lyase</keyword>
<dbReference type="Proteomes" id="UP000231896">
    <property type="component" value="Chromosome"/>
</dbReference>
<dbReference type="EC" id="4.1.3.6" evidence="1"/>
<dbReference type="KEGG" id="eml:EMELA_v1c00420"/>
<dbReference type="GO" id="GO:0009346">
    <property type="term" value="C:ATP-independent citrate lyase complex"/>
    <property type="evidence" value="ECO:0007669"/>
    <property type="project" value="UniProtKB-UniRule"/>
</dbReference>
<dbReference type="PANTHER" id="PTHR40596">
    <property type="entry name" value="CITRATE LYASE ALPHA CHAIN"/>
    <property type="match status" value="1"/>
</dbReference>
<dbReference type="SUPFAM" id="SSF100950">
    <property type="entry name" value="NagB/RpiA/CoA transferase-like"/>
    <property type="match status" value="2"/>
</dbReference>
<reference evidence="2 3" key="1">
    <citation type="submission" date="2017-11" db="EMBL/GenBank/DDBJ databases">
        <title>Genome sequence of Entomoplasma melaleucae M1 (ATCC 49191).</title>
        <authorList>
            <person name="Lo W.-S."/>
            <person name="Gasparich G.E."/>
            <person name="Kuo C.-H."/>
        </authorList>
    </citation>
    <scope>NUCLEOTIDE SEQUENCE [LARGE SCALE GENOMIC DNA]</scope>
    <source>
        <strain evidence="2 3">M1</strain>
    </source>
</reference>
<gene>
    <name evidence="2" type="primary">citF</name>
    <name evidence="2" type="ORF">EMELA_v1c00420</name>
</gene>
<dbReference type="InterPro" id="IPR006472">
    <property type="entry name" value="Citrate_lyase_asu"/>
</dbReference>
<dbReference type="RefSeq" id="WP_028123943.1">
    <property type="nucleotide sequence ID" value="NZ_CP024964.1"/>
</dbReference>
<dbReference type="OrthoDB" id="9767643at2"/>
<keyword evidence="1" id="KW-0963">Cytoplasm</keyword>
<comment type="subcellular location">
    <subcellularLocation>
        <location evidence="1">Cytoplasm</location>
    </subcellularLocation>
</comment>
<dbReference type="PIRSF" id="PIRSF009451">
    <property type="entry name" value="Citrt_lyas_alpha"/>
    <property type="match status" value="1"/>
</dbReference>
<evidence type="ECO:0000313" key="2">
    <source>
        <dbReference type="EMBL" id="ATZ17634.1"/>
    </source>
</evidence>
<dbReference type="EC" id="2.8.3.10" evidence="1"/>